<name>A0AA38GYN6_TAXCH</name>
<keyword evidence="2" id="KW-1185">Reference proteome</keyword>
<sequence>NHYSRDYPKKGHKASAKAKVSFVQEHSLDEDTYVLISDTESCESDVKFSELIIAANQVSASSSEDDFYDSDLG</sequence>
<protein>
    <submittedName>
        <fullName evidence="1">Uncharacterized protein</fullName>
    </submittedName>
</protein>
<dbReference type="Proteomes" id="UP000824469">
    <property type="component" value="Unassembled WGS sequence"/>
</dbReference>
<proteinExistence type="predicted"/>
<accession>A0AA38GYN6</accession>
<feature type="non-terminal residue" evidence="1">
    <location>
        <position position="73"/>
    </location>
</feature>
<gene>
    <name evidence="1" type="ORF">KI387_000938</name>
</gene>
<organism evidence="1 2">
    <name type="scientific">Taxus chinensis</name>
    <name type="common">Chinese yew</name>
    <name type="synonym">Taxus wallichiana var. chinensis</name>
    <dbReference type="NCBI Taxonomy" id="29808"/>
    <lineage>
        <taxon>Eukaryota</taxon>
        <taxon>Viridiplantae</taxon>
        <taxon>Streptophyta</taxon>
        <taxon>Embryophyta</taxon>
        <taxon>Tracheophyta</taxon>
        <taxon>Spermatophyta</taxon>
        <taxon>Pinopsida</taxon>
        <taxon>Pinidae</taxon>
        <taxon>Conifers II</taxon>
        <taxon>Cupressales</taxon>
        <taxon>Taxaceae</taxon>
        <taxon>Taxus</taxon>
    </lineage>
</organism>
<evidence type="ECO:0000313" key="1">
    <source>
        <dbReference type="EMBL" id="KAH9328830.1"/>
    </source>
</evidence>
<feature type="non-terminal residue" evidence="1">
    <location>
        <position position="1"/>
    </location>
</feature>
<comment type="caution">
    <text evidence="1">The sequence shown here is derived from an EMBL/GenBank/DDBJ whole genome shotgun (WGS) entry which is preliminary data.</text>
</comment>
<reference evidence="1 2" key="1">
    <citation type="journal article" date="2021" name="Nat. Plants">
        <title>The Taxus genome provides insights into paclitaxel biosynthesis.</title>
        <authorList>
            <person name="Xiong X."/>
            <person name="Gou J."/>
            <person name="Liao Q."/>
            <person name="Li Y."/>
            <person name="Zhou Q."/>
            <person name="Bi G."/>
            <person name="Li C."/>
            <person name="Du R."/>
            <person name="Wang X."/>
            <person name="Sun T."/>
            <person name="Guo L."/>
            <person name="Liang H."/>
            <person name="Lu P."/>
            <person name="Wu Y."/>
            <person name="Zhang Z."/>
            <person name="Ro D.K."/>
            <person name="Shang Y."/>
            <person name="Huang S."/>
            <person name="Yan J."/>
        </authorList>
    </citation>
    <scope>NUCLEOTIDE SEQUENCE [LARGE SCALE GENOMIC DNA]</scope>
    <source>
        <strain evidence="1">Ta-2019</strain>
    </source>
</reference>
<evidence type="ECO:0000313" key="2">
    <source>
        <dbReference type="Proteomes" id="UP000824469"/>
    </source>
</evidence>
<dbReference type="EMBL" id="JAHRHJ020000001">
    <property type="protein sequence ID" value="KAH9328830.1"/>
    <property type="molecule type" value="Genomic_DNA"/>
</dbReference>
<dbReference type="AlphaFoldDB" id="A0AA38GYN6"/>